<evidence type="ECO:0000313" key="2">
    <source>
        <dbReference type="Proteomes" id="UP000663992"/>
    </source>
</evidence>
<comment type="caution">
    <text evidence="1">The sequence shown here is derived from an EMBL/GenBank/DDBJ whole genome shotgun (WGS) entry which is preliminary data.</text>
</comment>
<dbReference type="EMBL" id="JAFKCS010000078">
    <property type="protein sequence ID" value="MBN7822498.1"/>
    <property type="molecule type" value="Genomic_DNA"/>
</dbReference>
<feature type="non-terminal residue" evidence="1">
    <location>
        <position position="1"/>
    </location>
</feature>
<sequence length="198" mass="21332">RQAGRSETVGDAAVLEQRLATSVAEYRGLDAQRERLQLRAPESGVVRDLQPNLAPGRWLKPGDPLLRVVAPGVRLRGYLAEDGLWRVQPGSEGRFIADDPARAALAVRLDDVDDTGVAYLQLEALASDHHGPIAVRRDAQHRAAPLQAQYGARLSLLEAADEPSLPVRGVVVLEGTGQSILGATWRRLAALGVRESGF</sequence>
<evidence type="ECO:0000313" key="1">
    <source>
        <dbReference type="EMBL" id="MBN7822498.1"/>
    </source>
</evidence>
<proteinExistence type="predicted"/>
<name>A0ABS3CZH1_9ALTE</name>
<accession>A0ABS3CZH1</accession>
<dbReference type="RefSeq" id="WP_206596416.1">
    <property type="nucleotide sequence ID" value="NZ_JAFKCS010000078.1"/>
</dbReference>
<reference evidence="1 2" key="1">
    <citation type="submission" date="2021-03" db="EMBL/GenBank/DDBJ databases">
        <title>novel species isolated from a fishpond in China.</title>
        <authorList>
            <person name="Lu H."/>
            <person name="Cai Z."/>
        </authorList>
    </citation>
    <scope>NUCLEOTIDE SEQUENCE [LARGE SCALE GENOMIC DNA]</scope>
    <source>
        <strain evidence="1 2">Y57</strain>
    </source>
</reference>
<protein>
    <submittedName>
        <fullName evidence="1">HlyD family secretion protein</fullName>
    </submittedName>
</protein>
<gene>
    <name evidence="1" type="ORF">J0A65_21730</name>
</gene>
<dbReference type="Proteomes" id="UP000663992">
    <property type="component" value="Unassembled WGS sequence"/>
</dbReference>
<organism evidence="1 2">
    <name type="scientific">Bowmanella yangjiangensis</name>
    <dbReference type="NCBI Taxonomy" id="2811230"/>
    <lineage>
        <taxon>Bacteria</taxon>
        <taxon>Pseudomonadati</taxon>
        <taxon>Pseudomonadota</taxon>
        <taxon>Gammaproteobacteria</taxon>
        <taxon>Alteromonadales</taxon>
        <taxon>Alteromonadaceae</taxon>
        <taxon>Bowmanella</taxon>
    </lineage>
</organism>
<keyword evidence="2" id="KW-1185">Reference proteome</keyword>